<dbReference type="Pfam" id="PF00355">
    <property type="entry name" value="Rieske"/>
    <property type="match status" value="1"/>
</dbReference>
<keyword evidence="2" id="KW-0479">Metal-binding</keyword>
<proteinExistence type="inferred from homology"/>
<evidence type="ECO:0000256" key="7">
    <source>
        <dbReference type="SAM" id="MobiDB-lite"/>
    </source>
</evidence>
<protein>
    <submittedName>
        <fullName evidence="9">Ferredoxin</fullName>
    </submittedName>
</protein>
<dbReference type="PANTHER" id="PTHR21496:SF0">
    <property type="entry name" value="RIESKE DOMAIN-CONTAINING PROTEIN"/>
    <property type="match status" value="1"/>
</dbReference>
<keyword evidence="1" id="KW-0001">2Fe-2S</keyword>
<comment type="similarity">
    <text evidence="6">Belongs to the bacterial ring-hydroxylating dioxygenase ferredoxin component family.</text>
</comment>
<dbReference type="RefSeq" id="WP_109953534.1">
    <property type="nucleotide sequence ID" value="NZ_CP029551.1"/>
</dbReference>
<feature type="region of interest" description="Disordered" evidence="7">
    <location>
        <begin position="1"/>
        <end position="25"/>
    </location>
</feature>
<comment type="cofactor">
    <cofactor evidence="5">
        <name>[2Fe-2S] cluster</name>
        <dbReference type="ChEBI" id="CHEBI:190135"/>
    </cofactor>
</comment>
<keyword evidence="4" id="KW-0411">Iron-sulfur</keyword>
<evidence type="ECO:0000313" key="9">
    <source>
        <dbReference type="EMBL" id="AWN38377.1"/>
    </source>
</evidence>
<dbReference type="Gene3D" id="2.102.10.10">
    <property type="entry name" value="Rieske [2Fe-2S] iron-sulphur domain"/>
    <property type="match status" value="1"/>
</dbReference>
<accession>A0A2U8VX60</accession>
<reference evidence="9 10" key="1">
    <citation type="submission" date="2018-05" db="EMBL/GenBank/DDBJ databases">
        <title>Complete Genome Sequence of Methylobacterium sp. 17Sr1-43.</title>
        <authorList>
            <person name="Srinivasan S."/>
        </authorList>
    </citation>
    <scope>NUCLEOTIDE SEQUENCE [LARGE SCALE GENOMIC DNA]</scope>
    <source>
        <strain evidence="9 10">17Sr1-43</strain>
    </source>
</reference>
<evidence type="ECO:0000256" key="1">
    <source>
        <dbReference type="ARBA" id="ARBA00022714"/>
    </source>
</evidence>
<name>A0A2U8VX60_9HYPH</name>
<evidence type="ECO:0000256" key="6">
    <source>
        <dbReference type="ARBA" id="ARBA00038001"/>
    </source>
</evidence>
<dbReference type="InterPro" id="IPR036922">
    <property type="entry name" value="Rieske_2Fe-2S_sf"/>
</dbReference>
<organism evidence="9 10">
    <name type="scientific">Methylobacterium radiodurans</name>
    <dbReference type="NCBI Taxonomy" id="2202828"/>
    <lineage>
        <taxon>Bacteria</taxon>
        <taxon>Pseudomonadati</taxon>
        <taxon>Pseudomonadota</taxon>
        <taxon>Alphaproteobacteria</taxon>
        <taxon>Hyphomicrobiales</taxon>
        <taxon>Methylobacteriaceae</taxon>
        <taxon>Methylobacterium</taxon>
    </lineage>
</organism>
<dbReference type="Proteomes" id="UP000246058">
    <property type="component" value="Chromosome"/>
</dbReference>
<dbReference type="InterPro" id="IPR017941">
    <property type="entry name" value="Rieske_2Fe-2S"/>
</dbReference>
<dbReference type="OrthoDB" id="9794175at2"/>
<evidence type="ECO:0000313" key="10">
    <source>
        <dbReference type="Proteomes" id="UP000246058"/>
    </source>
</evidence>
<keyword evidence="3" id="KW-0408">Iron</keyword>
<dbReference type="EMBL" id="CP029551">
    <property type="protein sequence ID" value="AWN38377.1"/>
    <property type="molecule type" value="Genomic_DNA"/>
</dbReference>
<dbReference type="GO" id="GO:0051537">
    <property type="term" value="F:2 iron, 2 sulfur cluster binding"/>
    <property type="evidence" value="ECO:0007669"/>
    <property type="project" value="UniProtKB-KW"/>
</dbReference>
<dbReference type="PANTHER" id="PTHR21496">
    <property type="entry name" value="FERREDOXIN-RELATED"/>
    <property type="match status" value="1"/>
</dbReference>
<dbReference type="SUPFAM" id="SSF50022">
    <property type="entry name" value="ISP domain"/>
    <property type="match status" value="1"/>
</dbReference>
<gene>
    <name evidence="9" type="ORF">DK427_23780</name>
</gene>
<evidence type="ECO:0000256" key="2">
    <source>
        <dbReference type="ARBA" id="ARBA00022723"/>
    </source>
</evidence>
<sequence length="153" mass="16171">MSGQPISAPDGVPAPEGTSDSDHPRAEEAAWIRVAALAAFGSSRIVPVTVGGQPLLIVQDGDRIFALERTCPHEGADLARGRCVAGRLHCPHHQASFALADGAVSPGWSFRPLRTYPVRIVDGDLFIDAPDLIGDRSGAPSESVRSQIWTVQA</sequence>
<dbReference type="KEGG" id="meti:DK427_23780"/>
<dbReference type="PROSITE" id="PS51296">
    <property type="entry name" value="RIESKE"/>
    <property type="match status" value="1"/>
</dbReference>
<feature type="domain" description="Rieske" evidence="8">
    <location>
        <begin position="32"/>
        <end position="127"/>
    </location>
</feature>
<evidence type="ECO:0000256" key="3">
    <source>
        <dbReference type="ARBA" id="ARBA00023004"/>
    </source>
</evidence>
<evidence type="ECO:0000256" key="5">
    <source>
        <dbReference type="ARBA" id="ARBA00034078"/>
    </source>
</evidence>
<keyword evidence="10" id="KW-1185">Reference proteome</keyword>
<evidence type="ECO:0000259" key="8">
    <source>
        <dbReference type="PROSITE" id="PS51296"/>
    </source>
</evidence>
<dbReference type="GO" id="GO:0046872">
    <property type="term" value="F:metal ion binding"/>
    <property type="evidence" value="ECO:0007669"/>
    <property type="project" value="UniProtKB-KW"/>
</dbReference>
<evidence type="ECO:0000256" key="4">
    <source>
        <dbReference type="ARBA" id="ARBA00023014"/>
    </source>
</evidence>
<dbReference type="AlphaFoldDB" id="A0A2U8VX60"/>